<dbReference type="InterPro" id="IPR032547">
    <property type="entry name" value="DUF4941"/>
</dbReference>
<evidence type="ECO:0000313" key="2">
    <source>
        <dbReference type="Proteomes" id="UP000185490"/>
    </source>
</evidence>
<name>A0ABM6GG48_9BACT</name>
<dbReference type="RefSeq" id="WP_012057960.1">
    <property type="nucleotide sequence ID" value="NZ_CP007389.1"/>
</dbReference>
<reference evidence="1 2" key="1">
    <citation type="submission" date="2014-02" db="EMBL/GenBank/DDBJ databases">
        <title>Diversity of Thermotogales isolates from hydrothermal vents.</title>
        <authorList>
            <person name="Haverkamp T.H.A."/>
            <person name="Lossouarn J."/>
            <person name="Geslin C."/>
            <person name="Nesbo C.L."/>
        </authorList>
    </citation>
    <scope>NUCLEOTIDE SEQUENCE [LARGE SCALE GENOMIC DNA]</scope>
    <source>
        <strain evidence="1 2">431</strain>
    </source>
</reference>
<accession>A0ABM6GG48</accession>
<organism evidence="1 2">
    <name type="scientific">Thermosipho melanesiensis</name>
    <dbReference type="NCBI Taxonomy" id="46541"/>
    <lineage>
        <taxon>Bacteria</taxon>
        <taxon>Thermotogati</taxon>
        <taxon>Thermotogota</taxon>
        <taxon>Thermotogae</taxon>
        <taxon>Thermotogales</taxon>
        <taxon>Fervidobacteriaceae</taxon>
        <taxon>Thermosipho</taxon>
    </lineage>
</organism>
<dbReference type="EMBL" id="CP007389">
    <property type="protein sequence ID" value="APT74632.1"/>
    <property type="molecule type" value="Genomic_DNA"/>
</dbReference>
<evidence type="ECO:0000313" key="1">
    <source>
        <dbReference type="EMBL" id="APT74632.1"/>
    </source>
</evidence>
<proteinExistence type="predicted"/>
<keyword evidence="2" id="KW-1185">Reference proteome</keyword>
<protein>
    <submittedName>
        <fullName evidence="1">Uncharacterized protein</fullName>
    </submittedName>
</protein>
<dbReference type="Pfam" id="PF16299">
    <property type="entry name" value="DUF4941"/>
    <property type="match status" value="1"/>
</dbReference>
<gene>
    <name evidence="1" type="ORF">BW47_09280</name>
</gene>
<dbReference type="Proteomes" id="UP000185490">
    <property type="component" value="Chromosome"/>
</dbReference>
<sequence>MRKVFFIILILLTTIYFATIVKFGDKTCNIVKIDFESIYNLLNEYSSFLNFDMPSTGTISSFKYIEWKGKFISFSNNVVVLDEEAYTKISFDDILNFFGIRYIVIGNTYQLAEMLIEKVSDFGGYIQIIYFGKDLLNISKVEGSIVVNVNGLVYFEGKLYKNGDRLFVKKVDGNFEVEINKIPGRIIIQFVKEYEINNLIIKLFGEKITSYDSKSFALIFKDSKLNTVFVGNYTPDFSGNDWNVFSISDKFGKLIAERFNLKIRYLSFVQLPKDLPGIVIFTPSNIWKEIEKFLQEEIE</sequence>